<organism evidence="1 2">
    <name type="scientific">Nitrosomonas ureae</name>
    <dbReference type="NCBI Taxonomy" id="44577"/>
    <lineage>
        <taxon>Bacteria</taxon>
        <taxon>Pseudomonadati</taxon>
        <taxon>Pseudomonadota</taxon>
        <taxon>Betaproteobacteria</taxon>
        <taxon>Nitrosomonadales</taxon>
        <taxon>Nitrosomonadaceae</taxon>
        <taxon>Nitrosomonas</taxon>
    </lineage>
</organism>
<proteinExistence type="predicted"/>
<dbReference type="AlphaFoldDB" id="A0A1H9G7I9"/>
<dbReference type="RefSeq" id="WP_177166127.1">
    <property type="nucleotide sequence ID" value="NZ_FOFX01000056.1"/>
</dbReference>
<evidence type="ECO:0000313" key="1">
    <source>
        <dbReference type="EMBL" id="SEQ45718.1"/>
    </source>
</evidence>
<sequence>MPFQNYLIDAVNDVIAWDIPDEALADAVTAQASLMARANPDEMMTLIDSN</sequence>
<protein>
    <submittedName>
        <fullName evidence="1">Uncharacterized protein</fullName>
    </submittedName>
</protein>
<dbReference type="Proteomes" id="UP000181998">
    <property type="component" value="Unassembled WGS sequence"/>
</dbReference>
<name>A0A1H9G7I9_9PROT</name>
<reference evidence="1 2" key="1">
    <citation type="submission" date="2016-10" db="EMBL/GenBank/DDBJ databases">
        <authorList>
            <person name="de Groot N.N."/>
        </authorList>
    </citation>
    <scope>NUCLEOTIDE SEQUENCE [LARGE SCALE GENOMIC DNA]</scope>
    <source>
        <strain evidence="1 2">Nm9</strain>
    </source>
</reference>
<dbReference type="EMBL" id="FOFX01000056">
    <property type="protein sequence ID" value="SEQ45718.1"/>
    <property type="molecule type" value="Genomic_DNA"/>
</dbReference>
<accession>A0A1H9G7I9</accession>
<gene>
    <name evidence="1" type="ORF">SAMN05421510_105612</name>
</gene>
<evidence type="ECO:0000313" key="2">
    <source>
        <dbReference type="Proteomes" id="UP000181998"/>
    </source>
</evidence>